<keyword evidence="2" id="KW-1003">Cell membrane</keyword>
<dbReference type="InterPro" id="IPR055401">
    <property type="entry name" value="CEMIP_beta-hel_dom"/>
</dbReference>
<name>A0A518DYW5_9BACT</name>
<dbReference type="PANTHER" id="PTHR46769:SF2">
    <property type="entry name" value="FIBROCYSTIN-L ISOFORM 2 PRECURSOR-RELATED"/>
    <property type="match status" value="1"/>
</dbReference>
<evidence type="ECO:0000313" key="7">
    <source>
        <dbReference type="EMBL" id="QDU97042.1"/>
    </source>
</evidence>
<dbReference type="InterPro" id="IPR011050">
    <property type="entry name" value="Pectin_lyase_fold/virulence"/>
</dbReference>
<dbReference type="Pfam" id="PF10162">
    <property type="entry name" value="G8"/>
    <property type="match status" value="1"/>
</dbReference>
<evidence type="ECO:0000256" key="5">
    <source>
        <dbReference type="SAM" id="SignalP"/>
    </source>
</evidence>
<dbReference type="PANTHER" id="PTHR46769">
    <property type="entry name" value="POLYCYSTIC KIDNEY AND HEPATIC DISEASE 1 (AUTOSOMAL RECESSIVE)-LIKE 1"/>
    <property type="match status" value="1"/>
</dbReference>
<keyword evidence="3 5" id="KW-0732">Signal</keyword>
<comment type="subcellular location">
    <subcellularLocation>
        <location evidence="1">Cell membrane</location>
    </subcellularLocation>
</comment>
<evidence type="ECO:0000313" key="8">
    <source>
        <dbReference type="Proteomes" id="UP000317648"/>
    </source>
</evidence>
<feature type="chain" id="PRO_5022160599" evidence="5">
    <location>
        <begin position="28"/>
        <end position="787"/>
    </location>
</feature>
<dbReference type="KEGG" id="lcre:Pla8534_48680"/>
<keyword evidence="4" id="KW-0325">Glycoprotein</keyword>
<dbReference type="SUPFAM" id="SSF51126">
    <property type="entry name" value="Pectin lyase-like"/>
    <property type="match status" value="1"/>
</dbReference>
<dbReference type="InterPro" id="IPR052387">
    <property type="entry name" value="Fibrocystin"/>
</dbReference>
<feature type="domain" description="G8" evidence="6">
    <location>
        <begin position="47"/>
        <end position="190"/>
    </location>
</feature>
<dbReference type="PROSITE" id="PS51484">
    <property type="entry name" value="G8"/>
    <property type="match status" value="1"/>
</dbReference>
<protein>
    <submittedName>
        <fullName evidence="7">G8 domain protein</fullName>
    </submittedName>
</protein>
<dbReference type="AlphaFoldDB" id="A0A518DYW5"/>
<dbReference type="EMBL" id="CP036433">
    <property type="protein sequence ID" value="QDU97042.1"/>
    <property type="molecule type" value="Genomic_DNA"/>
</dbReference>
<evidence type="ECO:0000259" key="6">
    <source>
        <dbReference type="PROSITE" id="PS51484"/>
    </source>
</evidence>
<dbReference type="GO" id="GO:0005886">
    <property type="term" value="C:plasma membrane"/>
    <property type="evidence" value="ECO:0007669"/>
    <property type="project" value="UniProtKB-SubCell"/>
</dbReference>
<dbReference type="Pfam" id="PF24606">
    <property type="entry name" value="CEMIP_beta-hel"/>
    <property type="match status" value="1"/>
</dbReference>
<evidence type="ECO:0000256" key="1">
    <source>
        <dbReference type="ARBA" id="ARBA00004236"/>
    </source>
</evidence>
<reference evidence="7 8" key="1">
    <citation type="submission" date="2019-02" db="EMBL/GenBank/DDBJ databases">
        <title>Deep-cultivation of Planctomycetes and their phenomic and genomic characterization uncovers novel biology.</title>
        <authorList>
            <person name="Wiegand S."/>
            <person name="Jogler M."/>
            <person name="Boedeker C."/>
            <person name="Pinto D."/>
            <person name="Vollmers J."/>
            <person name="Rivas-Marin E."/>
            <person name="Kohn T."/>
            <person name="Peeters S.H."/>
            <person name="Heuer A."/>
            <person name="Rast P."/>
            <person name="Oberbeckmann S."/>
            <person name="Bunk B."/>
            <person name="Jeske O."/>
            <person name="Meyerdierks A."/>
            <person name="Storesund J.E."/>
            <person name="Kallscheuer N."/>
            <person name="Luecker S."/>
            <person name="Lage O.M."/>
            <person name="Pohl T."/>
            <person name="Merkel B.J."/>
            <person name="Hornburger P."/>
            <person name="Mueller R.-W."/>
            <person name="Bruemmer F."/>
            <person name="Labrenz M."/>
            <person name="Spormann A.M."/>
            <person name="Op den Camp H."/>
            <person name="Overmann J."/>
            <person name="Amann R."/>
            <person name="Jetten M.S.M."/>
            <person name="Mascher T."/>
            <person name="Medema M.H."/>
            <person name="Devos D.P."/>
            <person name="Kaster A.-K."/>
            <person name="Ovreas L."/>
            <person name="Rohde M."/>
            <person name="Galperin M.Y."/>
            <person name="Jogler C."/>
        </authorList>
    </citation>
    <scope>NUCLEOTIDE SEQUENCE [LARGE SCALE GENOMIC DNA]</scope>
    <source>
        <strain evidence="7 8">Pla85_3_4</strain>
    </source>
</reference>
<feature type="signal peptide" evidence="5">
    <location>
        <begin position="1"/>
        <end position="27"/>
    </location>
</feature>
<evidence type="ECO:0000256" key="2">
    <source>
        <dbReference type="ARBA" id="ARBA00022475"/>
    </source>
</evidence>
<evidence type="ECO:0000256" key="3">
    <source>
        <dbReference type="ARBA" id="ARBA00022729"/>
    </source>
</evidence>
<gene>
    <name evidence="7" type="ORF">Pla8534_48680</name>
</gene>
<keyword evidence="2" id="KW-0472">Membrane</keyword>
<dbReference type="SMART" id="SM01225">
    <property type="entry name" value="G8"/>
    <property type="match status" value="1"/>
</dbReference>
<dbReference type="RefSeq" id="WP_145055844.1">
    <property type="nucleotide sequence ID" value="NZ_CP036433.1"/>
</dbReference>
<proteinExistence type="predicted"/>
<dbReference type="Proteomes" id="UP000317648">
    <property type="component" value="Chromosome"/>
</dbReference>
<accession>A0A518DYW5</accession>
<keyword evidence="8" id="KW-1185">Reference proteome</keyword>
<sequence length="787" mass="86676" precursor="true">MKELLVRNGAWTLIGLCSLLLPGEACADDPVVFQARSIRSGAWSDVGVWEQGRLPQAGDRVQVRIGHTVVYDVQSGVALRFVHVAGTLTFSREKSTLLDVGLLKVEPGEATTENGFDCHAPVRDVPEGTPRPALEIGTPAAPIPAGVTATIRLRHHPGMAAESLPAIVCCGGRWDIHGAPLQRTWLKLATPALAGDRMLTLEQPVNDWRVGDRIIITTDQSQGPGPYATFRQKGGRPKPVGTEERFIASVDGPRITLDRPLEKSHQGPGEMRCEAANLSRNVIVESAEPNGVRGHTMYHHGSSGGISYAEFRHLGKEGVLGRYAIHFHLVHDTMRGSGVLGASIWDSHNRWITVHGTDHLLVRDCVGYQSLGHGFFLEDATEQWNLFDRNLAVQAFVTVPLPDQVLPFDPNDGAGFWWANGRNTFTRNIACENDRYGFHFQIAETPDFNPILRLRQPDGSTAFQDVRTIPFLRFEDNESHGEGLFDFRFGDEQPGAVHGDREHPFIVRQLRAWESHYVIRPNVRHFLLEDLRVTKAAYGIYHPDYDHHVYRDVRLENISDEPLNGGHGASAFPNGNFTYDRLTLVNCRLDRHPLVQLTAVGGQPGVTGHFRGLTLSDARSAKGSIGFGGGPRTRRTDNPVAHFFHGMPAANAVTRVVSTRLSEEDGGTVLSVVDGWTGTDARAYKTSDIAFPELLTPIDDLPPATLITRIEPIGDRWKVSGVSHDNGNIQAILVNNQEATVVARHAGVSDWMIMLETPADRRLVASTIDADGNREQMPHERILPVGK</sequence>
<organism evidence="7 8">
    <name type="scientific">Lignipirellula cremea</name>
    <dbReference type="NCBI Taxonomy" id="2528010"/>
    <lineage>
        <taxon>Bacteria</taxon>
        <taxon>Pseudomonadati</taxon>
        <taxon>Planctomycetota</taxon>
        <taxon>Planctomycetia</taxon>
        <taxon>Pirellulales</taxon>
        <taxon>Pirellulaceae</taxon>
        <taxon>Lignipirellula</taxon>
    </lineage>
</organism>
<evidence type="ECO:0000256" key="4">
    <source>
        <dbReference type="ARBA" id="ARBA00023180"/>
    </source>
</evidence>
<dbReference type="InterPro" id="IPR019316">
    <property type="entry name" value="G8_domain"/>
</dbReference>
<dbReference type="OrthoDB" id="227223at2"/>